<evidence type="ECO:0000313" key="5">
    <source>
        <dbReference type="Proteomes" id="UP000267289"/>
    </source>
</evidence>
<feature type="domain" description="CBS" evidence="3">
    <location>
        <begin position="134"/>
        <end position="188"/>
    </location>
</feature>
<evidence type="ECO:0000256" key="2">
    <source>
        <dbReference type="PROSITE-ProRule" id="PRU00703"/>
    </source>
</evidence>
<dbReference type="CDD" id="cd17788">
    <property type="entry name" value="CBS_pair_bac"/>
    <property type="match status" value="1"/>
</dbReference>
<keyword evidence="5" id="KW-1185">Reference proteome</keyword>
<dbReference type="EMBL" id="UPHQ01000080">
    <property type="protein sequence ID" value="VBA37979.1"/>
    <property type="molecule type" value="Genomic_DNA"/>
</dbReference>
<dbReference type="Proteomes" id="UP000267289">
    <property type="component" value="Unassembled WGS sequence"/>
</dbReference>
<accession>A0A498PYX1</accession>
<evidence type="ECO:0000313" key="4">
    <source>
        <dbReference type="EMBL" id="VBA37979.1"/>
    </source>
</evidence>
<name>A0A498PYX1_9MYCO</name>
<protein>
    <recommendedName>
        <fullName evidence="3">CBS domain-containing protein</fullName>
    </recommendedName>
</protein>
<dbReference type="InterPro" id="IPR046342">
    <property type="entry name" value="CBS_dom_sf"/>
</dbReference>
<reference evidence="4 5" key="1">
    <citation type="submission" date="2018-09" db="EMBL/GenBank/DDBJ databases">
        <authorList>
            <person name="Tagini F."/>
        </authorList>
    </citation>
    <scope>NUCLEOTIDE SEQUENCE [LARGE SCALE GENOMIC DNA]</scope>
    <source>
        <strain evidence="4 5">MK13</strain>
    </source>
</reference>
<dbReference type="PANTHER" id="PTHR43080">
    <property type="entry name" value="CBS DOMAIN-CONTAINING PROTEIN CBSX3, MITOCHONDRIAL"/>
    <property type="match status" value="1"/>
</dbReference>
<dbReference type="InterPro" id="IPR000644">
    <property type="entry name" value="CBS_dom"/>
</dbReference>
<dbReference type="InterPro" id="IPR051257">
    <property type="entry name" value="Diverse_CBS-Domain"/>
</dbReference>
<dbReference type="PROSITE" id="PS51371">
    <property type="entry name" value="CBS"/>
    <property type="match status" value="1"/>
</dbReference>
<organism evidence="4 5">
    <name type="scientific">Mycobacterium innocens</name>
    <dbReference type="NCBI Taxonomy" id="2341083"/>
    <lineage>
        <taxon>Bacteria</taxon>
        <taxon>Bacillati</taxon>
        <taxon>Actinomycetota</taxon>
        <taxon>Actinomycetes</taxon>
        <taxon>Mycobacteriales</taxon>
        <taxon>Mycobacteriaceae</taxon>
        <taxon>Mycobacterium</taxon>
    </lineage>
</organism>
<dbReference type="SMART" id="SM00116">
    <property type="entry name" value="CBS"/>
    <property type="match status" value="2"/>
</dbReference>
<sequence length="188" mass="20316">MTGEPGSLVGVEWYQQCPTTRKNIMGPAELTATPTPTYRRHMRAEDIAEDFPVVDVNSSALDAARMLAEHRLPGLLVTKPTGKPYAVLPASQVVRFIVPRYVQDDPSLAGVLNESMADRCAEKLSGKTVRDVLPDHLVDVPPVNADDTIIEVAAIMARLRSPLLPVVKDGSLLGVITASRLLAAALKR</sequence>
<evidence type="ECO:0000259" key="3">
    <source>
        <dbReference type="PROSITE" id="PS51371"/>
    </source>
</evidence>
<keyword evidence="1 2" id="KW-0129">CBS domain</keyword>
<dbReference type="PANTHER" id="PTHR43080:SF2">
    <property type="entry name" value="CBS DOMAIN-CONTAINING PROTEIN"/>
    <property type="match status" value="1"/>
</dbReference>
<evidence type="ECO:0000256" key="1">
    <source>
        <dbReference type="ARBA" id="ARBA00023122"/>
    </source>
</evidence>
<proteinExistence type="predicted"/>
<dbReference type="Pfam" id="PF00571">
    <property type="entry name" value="CBS"/>
    <property type="match status" value="2"/>
</dbReference>
<gene>
    <name evidence="4" type="ORF">LAUMK13_01891</name>
</gene>
<dbReference type="Gene3D" id="3.10.580.10">
    <property type="entry name" value="CBS-domain"/>
    <property type="match status" value="1"/>
</dbReference>
<dbReference type="AlphaFoldDB" id="A0A498PYX1"/>
<dbReference type="SUPFAM" id="SSF54631">
    <property type="entry name" value="CBS-domain pair"/>
    <property type="match status" value="1"/>
</dbReference>